<keyword evidence="9" id="KW-0479">Metal-binding</keyword>
<gene>
    <name evidence="17" type="ORF">VTJ49DRAFT_3583</name>
</gene>
<feature type="compositionally biased region" description="Low complexity" evidence="15">
    <location>
        <begin position="41"/>
        <end position="51"/>
    </location>
</feature>
<dbReference type="PROSITE" id="PS51918">
    <property type="entry name" value="RADICAL_SAM"/>
    <property type="match status" value="1"/>
</dbReference>
<dbReference type="InterPro" id="IPR058240">
    <property type="entry name" value="rSAM_sf"/>
</dbReference>
<feature type="domain" description="Radical SAM core" evidence="16">
    <location>
        <begin position="119"/>
        <end position="350"/>
    </location>
</feature>
<evidence type="ECO:0000256" key="14">
    <source>
        <dbReference type="ARBA" id="ARBA00034078"/>
    </source>
</evidence>
<comment type="pathway">
    <text evidence="2">Cofactor biosynthesis; biotin biosynthesis; biotin from 7,8-diaminononanoate: step 2/2.</text>
</comment>
<reference evidence="17 18" key="1">
    <citation type="journal article" date="2024" name="Commun. Biol.">
        <title>Comparative genomic analysis of thermophilic fungi reveals convergent evolutionary adaptations and gene losses.</title>
        <authorList>
            <person name="Steindorff A.S."/>
            <person name="Aguilar-Pontes M.V."/>
            <person name="Robinson A.J."/>
            <person name="Andreopoulos B."/>
            <person name="LaButti K."/>
            <person name="Kuo A."/>
            <person name="Mondo S."/>
            <person name="Riley R."/>
            <person name="Otillar R."/>
            <person name="Haridas S."/>
            <person name="Lipzen A."/>
            <person name="Grimwood J."/>
            <person name="Schmutz J."/>
            <person name="Clum A."/>
            <person name="Reid I.D."/>
            <person name="Moisan M.C."/>
            <person name="Butler G."/>
            <person name="Nguyen T.T.M."/>
            <person name="Dewar K."/>
            <person name="Conant G."/>
            <person name="Drula E."/>
            <person name="Henrissat B."/>
            <person name="Hansel C."/>
            <person name="Singer S."/>
            <person name="Hutchinson M.I."/>
            <person name="de Vries R.P."/>
            <person name="Natvig D.O."/>
            <person name="Powell A.J."/>
            <person name="Tsang A."/>
            <person name="Grigoriev I.V."/>
        </authorList>
    </citation>
    <scope>NUCLEOTIDE SEQUENCE [LARGE SCALE GENOMIC DNA]</scope>
    <source>
        <strain evidence="17 18">CBS 620.91</strain>
    </source>
</reference>
<evidence type="ECO:0000256" key="3">
    <source>
        <dbReference type="ARBA" id="ARBA00010765"/>
    </source>
</evidence>
<feature type="region of interest" description="Disordered" evidence="15">
    <location>
        <begin position="444"/>
        <end position="478"/>
    </location>
</feature>
<comment type="cofactor">
    <cofactor evidence="14">
        <name>[2Fe-2S] cluster</name>
        <dbReference type="ChEBI" id="CHEBI:190135"/>
    </cofactor>
</comment>
<dbReference type="CDD" id="cd01335">
    <property type="entry name" value="Radical_SAM"/>
    <property type="match status" value="1"/>
</dbReference>
<feature type="compositionally biased region" description="Pro residues" evidence="15">
    <location>
        <begin position="460"/>
        <end position="470"/>
    </location>
</feature>
<dbReference type="Pfam" id="PF11885">
    <property type="entry name" value="DUF3405"/>
    <property type="match status" value="1"/>
</dbReference>
<evidence type="ECO:0000256" key="1">
    <source>
        <dbReference type="ARBA" id="ARBA00001966"/>
    </source>
</evidence>
<dbReference type="SUPFAM" id="SSF102114">
    <property type="entry name" value="Radical SAM enzymes"/>
    <property type="match status" value="1"/>
</dbReference>
<feature type="compositionally biased region" description="Low complexity" evidence="15">
    <location>
        <begin position="446"/>
        <end position="459"/>
    </location>
</feature>
<evidence type="ECO:0000313" key="18">
    <source>
        <dbReference type="Proteomes" id="UP001583172"/>
    </source>
</evidence>
<keyword evidence="7" id="KW-0949">S-adenosyl-L-methionine</keyword>
<keyword evidence="10" id="KW-0093">Biotin biosynthesis</keyword>
<keyword evidence="18" id="KW-1185">Reference proteome</keyword>
<keyword evidence="11" id="KW-0408">Iron</keyword>
<dbReference type="Pfam" id="PF04055">
    <property type="entry name" value="Radical_SAM"/>
    <property type="match status" value="1"/>
</dbReference>
<evidence type="ECO:0000256" key="10">
    <source>
        <dbReference type="ARBA" id="ARBA00022756"/>
    </source>
</evidence>
<keyword evidence="8" id="KW-0001">2Fe-2S</keyword>
<dbReference type="SFLD" id="SFLDG01060">
    <property type="entry name" value="BATS_domain_containing"/>
    <property type="match status" value="1"/>
</dbReference>
<dbReference type="Proteomes" id="UP001583172">
    <property type="component" value="Unassembled WGS sequence"/>
</dbReference>
<proteinExistence type="inferred from homology"/>
<dbReference type="SMART" id="SM00876">
    <property type="entry name" value="BATS"/>
    <property type="match status" value="1"/>
</dbReference>
<comment type="caution">
    <text evidence="17">The sequence shown here is derived from an EMBL/GenBank/DDBJ whole genome shotgun (WGS) entry which is preliminary data.</text>
</comment>
<evidence type="ECO:0000256" key="12">
    <source>
        <dbReference type="ARBA" id="ARBA00023014"/>
    </source>
</evidence>
<accession>A0ABR3VMU4</accession>
<dbReference type="PANTHER" id="PTHR22976:SF2">
    <property type="entry name" value="BIOTIN SYNTHASE, MITOCHONDRIAL"/>
    <property type="match status" value="1"/>
</dbReference>
<dbReference type="InterPro" id="IPR013785">
    <property type="entry name" value="Aldolase_TIM"/>
</dbReference>
<dbReference type="SFLD" id="SFLDF00272">
    <property type="entry name" value="biotin_synthase"/>
    <property type="match status" value="1"/>
</dbReference>
<dbReference type="InterPro" id="IPR021822">
    <property type="entry name" value="DUF3405"/>
</dbReference>
<comment type="cofactor">
    <cofactor evidence="1">
        <name>[4Fe-4S] cluster</name>
        <dbReference type="ChEBI" id="CHEBI:49883"/>
    </cofactor>
</comment>
<dbReference type="Gene3D" id="3.20.20.70">
    <property type="entry name" value="Aldolase class I"/>
    <property type="match status" value="1"/>
</dbReference>
<dbReference type="HAMAP" id="MF_01694">
    <property type="entry name" value="BioB"/>
    <property type="match status" value="1"/>
</dbReference>
<evidence type="ECO:0000313" key="17">
    <source>
        <dbReference type="EMBL" id="KAL1842942.1"/>
    </source>
</evidence>
<evidence type="ECO:0000256" key="7">
    <source>
        <dbReference type="ARBA" id="ARBA00022691"/>
    </source>
</evidence>
<evidence type="ECO:0000256" key="13">
    <source>
        <dbReference type="ARBA" id="ARBA00023128"/>
    </source>
</evidence>
<dbReference type="PANTHER" id="PTHR22976">
    <property type="entry name" value="BIOTIN SYNTHASE"/>
    <property type="match status" value="1"/>
</dbReference>
<evidence type="ECO:0000256" key="2">
    <source>
        <dbReference type="ARBA" id="ARBA00004942"/>
    </source>
</evidence>
<dbReference type="InterPro" id="IPR006638">
    <property type="entry name" value="Elp3/MiaA/NifB-like_rSAM"/>
</dbReference>
<evidence type="ECO:0000259" key="16">
    <source>
        <dbReference type="PROSITE" id="PS51918"/>
    </source>
</evidence>
<keyword evidence="6" id="KW-0808">Transferase</keyword>
<dbReference type="EMBL" id="JAZGSY010000028">
    <property type="protein sequence ID" value="KAL1842942.1"/>
    <property type="molecule type" value="Genomic_DNA"/>
</dbReference>
<keyword evidence="13" id="KW-0496">Mitochondrion</keyword>
<keyword evidence="12" id="KW-0411">Iron-sulfur</keyword>
<organism evidence="17 18">
    <name type="scientific">Humicola insolens</name>
    <name type="common">Soft-rot fungus</name>
    <dbReference type="NCBI Taxonomy" id="85995"/>
    <lineage>
        <taxon>Eukaryota</taxon>
        <taxon>Fungi</taxon>
        <taxon>Dikarya</taxon>
        <taxon>Ascomycota</taxon>
        <taxon>Pezizomycotina</taxon>
        <taxon>Sordariomycetes</taxon>
        <taxon>Sordariomycetidae</taxon>
        <taxon>Sordariales</taxon>
        <taxon>Chaetomiaceae</taxon>
        <taxon>Mycothermus</taxon>
    </lineage>
</organism>
<comment type="similarity">
    <text evidence="3">Belongs to the radical SAM superfamily. Biotin synthase family.</text>
</comment>
<dbReference type="InterPro" id="IPR007197">
    <property type="entry name" value="rSAM"/>
</dbReference>
<evidence type="ECO:0000256" key="15">
    <source>
        <dbReference type="SAM" id="MobiDB-lite"/>
    </source>
</evidence>
<dbReference type="SFLD" id="SFLDG01278">
    <property type="entry name" value="biotin_synthase_like"/>
    <property type="match status" value="1"/>
</dbReference>
<dbReference type="NCBIfam" id="TIGR00433">
    <property type="entry name" value="bioB"/>
    <property type="match status" value="1"/>
</dbReference>
<evidence type="ECO:0000256" key="4">
    <source>
        <dbReference type="ARBA" id="ARBA00012236"/>
    </source>
</evidence>
<dbReference type="Pfam" id="PF06968">
    <property type="entry name" value="BATS"/>
    <property type="match status" value="1"/>
</dbReference>
<dbReference type="InterPro" id="IPR010722">
    <property type="entry name" value="BATS_dom"/>
</dbReference>
<dbReference type="EC" id="2.8.1.6" evidence="4"/>
<dbReference type="SFLD" id="SFLDS00029">
    <property type="entry name" value="Radical_SAM"/>
    <property type="match status" value="1"/>
</dbReference>
<name>A0ABR3VMU4_HUMIN</name>
<evidence type="ECO:0000256" key="9">
    <source>
        <dbReference type="ARBA" id="ARBA00022723"/>
    </source>
</evidence>
<keyword evidence="5" id="KW-0004">4Fe-4S</keyword>
<evidence type="ECO:0000256" key="8">
    <source>
        <dbReference type="ARBA" id="ARBA00022714"/>
    </source>
</evidence>
<evidence type="ECO:0000256" key="5">
    <source>
        <dbReference type="ARBA" id="ARBA00022485"/>
    </source>
</evidence>
<dbReference type="InterPro" id="IPR002684">
    <property type="entry name" value="Biotin_synth/BioAB"/>
</dbReference>
<sequence length="1019" mass="114657">MRRRALQLVSPRIGRTQQLVCRVRLGRPTVVRSCMSTVAAPQTAPLTTPPAESFTSPAPAPETDAERQRRAKQIFRQAVAATTPRHDWTRDEIAGIYHQPLLELAYQAATVHRRFHDPSEVQLCTLMNIKTGGCTEDCSYCAQSTRYQKGTGLQAKRVESVETVLEAARIAKENGSTRFCMGAAWRDMRGRKTSLRNIKEMVQGVRAMGMEVCVTLGMIDAEQARELKEAGLTAYNHNLDTSREFYPSIITTRTYDERLETLGHVRDAGIHVCSGGILGLGESDEDRVGLLHSVATLPSHPESFPVNALVPIKGTPLGERERVEFTAILRTVAAARIVMPETIIRIAAGRKTMPEEQQALCFMAGANAIFTGEKMLTTECNGDAVSVGTMACLGPGGPKVRRFFTRQTLFIAVAVCLVWLLGVHFSADVSRQWSELGAKFGSELVSGPASDPAPDSARPPSGPSLPPPSKRIPTHNVLPPLKGRRALCRGPRGHLLGESPDDDLLEREIESPYPQPWAGNYDETGLTLTMMSVKRRYGPYGYGEDRDDYNREKVDWDNVDWGQLQNDCFERNRHRFPKSAITFNDTRSAPPRFAYRGGAKVPEVRHWHEFEPSRRTAIVVRTWRGYQYMPEDMYYLRSLVAEAALKFGGEYQVILLVDMKDTEGYDNDIFGSEEAYRKGLEDAGIPLEFRSIALLWSTKLLESWYPKVGEHQTMFQVFQPMQLLALHYPEFDHFWQLEMDMRFLGDAGKFLDQLSSTARNEPRKQALERSSFWHMMAETGDYGEFFRAVNASNNGGSHVWGPLRVPEIPPIGPEPPVADPHEDNFEWGVGEDADVITTSYCMNALRPSQWVFRDWIGGLAAGAETPRWYCPPAIMRGSRALLLAIHHAQVELGVRVPSEATLPSFALWHGLKLSFPQHPVYHRDKDDVQNRRAWWRGGPRASSTGLGPDSMEHPRGVGLTFWWESDWAREVFYEWFGRKIDEKAPRAWILGDWDGELWAPNVMLHQVKHFVPPTEKATA</sequence>
<feature type="region of interest" description="Disordered" evidence="15">
    <location>
        <begin position="41"/>
        <end position="68"/>
    </location>
</feature>
<evidence type="ECO:0000256" key="11">
    <source>
        <dbReference type="ARBA" id="ARBA00023004"/>
    </source>
</evidence>
<dbReference type="InterPro" id="IPR024177">
    <property type="entry name" value="Biotin_synthase"/>
</dbReference>
<dbReference type="SMART" id="SM00729">
    <property type="entry name" value="Elp3"/>
    <property type="match status" value="1"/>
</dbReference>
<protein>
    <recommendedName>
        <fullName evidence="4">biotin synthase</fullName>
        <ecNumber evidence="4">2.8.1.6</ecNumber>
    </recommendedName>
</protein>
<evidence type="ECO:0000256" key="6">
    <source>
        <dbReference type="ARBA" id="ARBA00022679"/>
    </source>
</evidence>